<protein>
    <submittedName>
        <fullName evidence="1">ALBINO3-like protein 2, chloroplastic isoform A</fullName>
    </submittedName>
</protein>
<reference evidence="1 2" key="1">
    <citation type="submission" date="2018-09" db="EMBL/GenBank/DDBJ databases">
        <title>A high-quality reference genome of wild soybean provides a powerful tool to mine soybean genomes.</title>
        <authorList>
            <person name="Xie M."/>
            <person name="Chung C.Y.L."/>
            <person name="Li M.-W."/>
            <person name="Wong F.-L."/>
            <person name="Chan T.-F."/>
            <person name="Lam H.-M."/>
        </authorList>
    </citation>
    <scope>NUCLEOTIDE SEQUENCE [LARGE SCALE GENOMIC DNA]</scope>
    <source>
        <strain evidence="2">cv. W05</strain>
        <tissue evidence="1">Hypocotyl of etiolated seedlings</tissue>
    </source>
</reference>
<accession>A0A445J5X8</accession>
<evidence type="ECO:0000313" key="2">
    <source>
        <dbReference type="Proteomes" id="UP000289340"/>
    </source>
</evidence>
<dbReference type="EMBL" id="QZWG01000009">
    <property type="protein sequence ID" value="RZB93797.1"/>
    <property type="molecule type" value="Genomic_DNA"/>
</dbReference>
<dbReference type="SUPFAM" id="SSF48452">
    <property type="entry name" value="TPR-like"/>
    <property type="match status" value="1"/>
</dbReference>
<dbReference type="Proteomes" id="UP000289340">
    <property type="component" value="Chromosome 9"/>
</dbReference>
<proteinExistence type="predicted"/>
<keyword evidence="2" id="KW-1185">Reference proteome</keyword>
<sequence length="230" mass="25583">MKVVVILYSNILLQGSQLYWVTNSSLTLIQQITLRHPAVLAKLGLLDNSPKGASEEIGASKTAPSPGLQDNIPTAAIKETVSPEKNPLDSPEKWHRIPIEEMSPKELITLAVLFLNSDDKESAIPLLKLALDKDPEYVRALVLMGRVLLLKHVNDEAHEYFERAISKLSLAEEVDLPRGLELPANGRGNTLFSEKTFVSQVFGYMLKEGLNMHLTEGIFRYLASRMHAQT</sequence>
<dbReference type="AlphaFoldDB" id="A0A445J5X8"/>
<name>A0A445J5X8_GLYSO</name>
<evidence type="ECO:0000313" key="1">
    <source>
        <dbReference type="EMBL" id="RZB93797.1"/>
    </source>
</evidence>
<comment type="caution">
    <text evidence="1">The sequence shown here is derived from an EMBL/GenBank/DDBJ whole genome shotgun (WGS) entry which is preliminary data.</text>
</comment>
<dbReference type="Gene3D" id="1.25.40.10">
    <property type="entry name" value="Tetratricopeptide repeat domain"/>
    <property type="match status" value="1"/>
</dbReference>
<gene>
    <name evidence="1" type="ORF">D0Y65_025232</name>
</gene>
<organism evidence="1 2">
    <name type="scientific">Glycine soja</name>
    <name type="common">Wild soybean</name>
    <dbReference type="NCBI Taxonomy" id="3848"/>
    <lineage>
        <taxon>Eukaryota</taxon>
        <taxon>Viridiplantae</taxon>
        <taxon>Streptophyta</taxon>
        <taxon>Embryophyta</taxon>
        <taxon>Tracheophyta</taxon>
        <taxon>Spermatophyta</taxon>
        <taxon>Magnoliopsida</taxon>
        <taxon>eudicotyledons</taxon>
        <taxon>Gunneridae</taxon>
        <taxon>Pentapetalae</taxon>
        <taxon>rosids</taxon>
        <taxon>fabids</taxon>
        <taxon>Fabales</taxon>
        <taxon>Fabaceae</taxon>
        <taxon>Papilionoideae</taxon>
        <taxon>50 kb inversion clade</taxon>
        <taxon>NPAAA clade</taxon>
        <taxon>indigoferoid/millettioid clade</taxon>
        <taxon>Phaseoleae</taxon>
        <taxon>Glycine</taxon>
        <taxon>Glycine subgen. Soja</taxon>
    </lineage>
</organism>
<dbReference type="InterPro" id="IPR011990">
    <property type="entry name" value="TPR-like_helical_dom_sf"/>
</dbReference>